<evidence type="ECO:0000256" key="1">
    <source>
        <dbReference type="ARBA" id="ARBA00004141"/>
    </source>
</evidence>
<dbReference type="GO" id="GO:0005886">
    <property type="term" value="C:plasma membrane"/>
    <property type="evidence" value="ECO:0007669"/>
    <property type="project" value="UniProtKB-SubCell"/>
</dbReference>
<feature type="transmembrane region" description="Helical" evidence="5">
    <location>
        <begin position="87"/>
        <end position="107"/>
    </location>
</feature>
<keyword evidence="3 5" id="KW-1133">Transmembrane helix</keyword>
<keyword evidence="2 5" id="KW-0812">Transmembrane</keyword>
<dbReference type="PANTHER" id="PTHR43483">
    <property type="entry name" value="MEMBRANE TRANSPORTER PROTEIN HI_0806-RELATED"/>
    <property type="match status" value="1"/>
</dbReference>
<sequence>MPPISEILPFVLALAAAGVVAGLLAGMFGIGGGAILVPIFFHVFGLLGVPEEVRMHLALGTSLAIIVPTSIRSFMAHRQRGAVDMQLLKGWAIAVPLGTLLAAAVAAKASSTELRLIFAVIALVLAFRMIFNRASWQLGEDLPRNPFKFLVGVAIGILSGLMGIGGGVLNNTFMTLYGRPIHQAVATSSGVGVLISLPGLFGYLWAGWGEAGLPPFSTGYINWLAVALLIPITLLMAPYGARLAHAMSKRQLEMGFGIFLIVVSAQFFLSVYS</sequence>
<dbReference type="RefSeq" id="WP_037166195.1">
    <property type="nucleotide sequence ID" value="NZ_CAJXID010000003.1"/>
</dbReference>
<keyword evidence="5" id="KW-1003">Cell membrane</keyword>
<feature type="transmembrane region" description="Helical" evidence="5">
    <location>
        <begin position="56"/>
        <end position="75"/>
    </location>
</feature>
<protein>
    <recommendedName>
        <fullName evidence="5">Probable membrane transporter protein</fullName>
    </recommendedName>
</protein>
<evidence type="ECO:0000313" key="7">
    <source>
        <dbReference type="Proteomes" id="UP000052167"/>
    </source>
</evidence>
<keyword evidence="7" id="KW-1185">Reference proteome</keyword>
<feature type="transmembrane region" description="Helical" evidence="5">
    <location>
        <begin position="220"/>
        <end position="240"/>
    </location>
</feature>
<feature type="transmembrane region" description="Helical" evidence="5">
    <location>
        <begin position="151"/>
        <end position="173"/>
    </location>
</feature>
<evidence type="ECO:0000256" key="3">
    <source>
        <dbReference type="ARBA" id="ARBA00022989"/>
    </source>
</evidence>
<evidence type="ECO:0000256" key="5">
    <source>
        <dbReference type="RuleBase" id="RU363041"/>
    </source>
</evidence>
<name>A0A922P798_9HYPH</name>
<feature type="transmembrane region" description="Helical" evidence="5">
    <location>
        <begin position="185"/>
        <end position="208"/>
    </location>
</feature>
<evidence type="ECO:0000256" key="2">
    <source>
        <dbReference type="ARBA" id="ARBA00022692"/>
    </source>
</evidence>
<comment type="caution">
    <text evidence="6">The sequence shown here is derived from an EMBL/GenBank/DDBJ whole genome shotgun (WGS) entry which is preliminary data.</text>
</comment>
<accession>A0A922P798</accession>
<organism evidence="6 7">
    <name type="scientific">Pseudorhizobium pelagicum</name>
    <dbReference type="NCBI Taxonomy" id="1509405"/>
    <lineage>
        <taxon>Bacteria</taxon>
        <taxon>Pseudomonadati</taxon>
        <taxon>Pseudomonadota</taxon>
        <taxon>Alphaproteobacteria</taxon>
        <taxon>Hyphomicrobiales</taxon>
        <taxon>Rhizobiaceae</taxon>
        <taxon>Rhizobium/Agrobacterium group</taxon>
        <taxon>Pseudorhizobium</taxon>
    </lineage>
</organism>
<feature type="transmembrane region" description="Helical" evidence="5">
    <location>
        <begin position="30"/>
        <end position="49"/>
    </location>
</feature>
<evidence type="ECO:0000313" key="6">
    <source>
        <dbReference type="EMBL" id="KEQ11186.1"/>
    </source>
</evidence>
<comment type="subcellular location">
    <subcellularLocation>
        <location evidence="5">Cell membrane</location>
        <topology evidence="5">Multi-pass membrane protein</topology>
    </subcellularLocation>
    <subcellularLocation>
        <location evidence="1">Membrane</location>
        <topology evidence="1">Multi-pass membrane protein</topology>
    </subcellularLocation>
</comment>
<reference evidence="6 7" key="1">
    <citation type="submission" date="2014-06" db="EMBL/GenBank/DDBJ databases">
        <title>Rhizobium pelagicum/R2-400B4.</title>
        <authorList>
            <person name="Kimes N.E."/>
            <person name="Lopez-Perez M."/>
        </authorList>
    </citation>
    <scope>NUCLEOTIDE SEQUENCE [LARGE SCALE GENOMIC DNA]</scope>
    <source>
        <strain evidence="6 7">R2-400B4</strain>
    </source>
</reference>
<dbReference type="Proteomes" id="UP000052167">
    <property type="component" value="Unassembled WGS sequence"/>
</dbReference>
<gene>
    <name evidence="6" type="ORF">GV68_02590</name>
</gene>
<dbReference type="OrthoDB" id="457670at2"/>
<feature type="transmembrane region" description="Helical" evidence="5">
    <location>
        <begin position="252"/>
        <end position="272"/>
    </location>
</feature>
<dbReference type="PANTHER" id="PTHR43483:SF3">
    <property type="entry name" value="MEMBRANE TRANSPORTER PROTEIN HI_0806-RELATED"/>
    <property type="match status" value="1"/>
</dbReference>
<keyword evidence="4 5" id="KW-0472">Membrane</keyword>
<dbReference type="AlphaFoldDB" id="A0A922P798"/>
<feature type="transmembrane region" description="Helical" evidence="5">
    <location>
        <begin position="114"/>
        <end position="131"/>
    </location>
</feature>
<comment type="similarity">
    <text evidence="5">Belongs to the 4-toluene sulfonate uptake permease (TSUP) (TC 2.A.102) family.</text>
</comment>
<dbReference type="InterPro" id="IPR002781">
    <property type="entry name" value="TM_pro_TauE-like"/>
</dbReference>
<proteinExistence type="inferred from homology"/>
<evidence type="ECO:0000256" key="4">
    <source>
        <dbReference type="ARBA" id="ARBA00023136"/>
    </source>
</evidence>
<feature type="transmembrane region" description="Helical" evidence="5">
    <location>
        <begin position="7"/>
        <end position="24"/>
    </location>
</feature>
<dbReference type="Pfam" id="PF01925">
    <property type="entry name" value="TauE"/>
    <property type="match status" value="1"/>
</dbReference>
<dbReference type="EMBL" id="JOKJ01000001">
    <property type="protein sequence ID" value="KEQ11186.1"/>
    <property type="molecule type" value="Genomic_DNA"/>
</dbReference>